<proteinExistence type="inferred from homology"/>
<dbReference type="Pfam" id="PF12974">
    <property type="entry name" value="Phosphonate-bd"/>
    <property type="match status" value="1"/>
</dbReference>
<evidence type="ECO:0000313" key="5">
    <source>
        <dbReference type="Proteomes" id="UP001567350"/>
    </source>
</evidence>
<name>A0ABV4IIP2_9BURK</name>
<comment type="similarity">
    <text evidence="1">Belongs to the phosphate/phosphite/phosphonate binding protein family.</text>
</comment>
<dbReference type="PROSITE" id="PS51257">
    <property type="entry name" value="PROKAR_LIPOPROTEIN"/>
    <property type="match status" value="1"/>
</dbReference>
<sequence length="287" mass="31059">MSSMARVLGGVCVLCCSGWLAAATAACLNPKVLQMAVIPKNVRNAQVSSQSALLQSIQEESGKAVELLPATSYAAVIENLLAGKAHIAELGPASYALLSKRAPHFVPFATLSRSQQLGQYHSLLVVRGDAIYQSLPQLRGKSLALTDPSSTSGAVVPGWMVQKATGYALTHYFSRVLFMGSHDRALEAVRKGWVEAAFVASDQMPEDDKSWRVLWRSPALVGSPFVMDARLCPAIQAQLRQAFLERQERLQAWLQMQHYQYVVPVTAEDYAGVQALIAPPADGQPSP</sequence>
<evidence type="ECO:0000313" key="4">
    <source>
        <dbReference type="EMBL" id="MEZ2740650.1"/>
    </source>
</evidence>
<dbReference type="CDD" id="cd01071">
    <property type="entry name" value="PBP2_PhnD_like"/>
    <property type="match status" value="1"/>
</dbReference>
<dbReference type="SUPFAM" id="SSF53850">
    <property type="entry name" value="Periplasmic binding protein-like II"/>
    <property type="match status" value="1"/>
</dbReference>
<accession>A0ABV4IIP2</accession>
<keyword evidence="2 3" id="KW-0732">Signal</keyword>
<dbReference type="NCBIfam" id="TIGR01098">
    <property type="entry name" value="3A0109s03R"/>
    <property type="match status" value="1"/>
</dbReference>
<dbReference type="EMBL" id="JBGJLR010000019">
    <property type="protein sequence ID" value="MEZ2740650.1"/>
    <property type="molecule type" value="Genomic_DNA"/>
</dbReference>
<evidence type="ECO:0000256" key="2">
    <source>
        <dbReference type="ARBA" id="ARBA00022729"/>
    </source>
</evidence>
<dbReference type="PANTHER" id="PTHR35841:SF1">
    <property type="entry name" value="PHOSPHONATES-BINDING PERIPLASMIC PROTEIN"/>
    <property type="match status" value="1"/>
</dbReference>
<dbReference type="Gene3D" id="3.40.190.10">
    <property type="entry name" value="Periplasmic binding protein-like II"/>
    <property type="match status" value="2"/>
</dbReference>
<gene>
    <name evidence="4" type="ORF">ACBP88_14565</name>
</gene>
<feature type="signal peptide" evidence="3">
    <location>
        <begin position="1"/>
        <end position="22"/>
    </location>
</feature>
<evidence type="ECO:0000256" key="1">
    <source>
        <dbReference type="ARBA" id="ARBA00007162"/>
    </source>
</evidence>
<dbReference type="InterPro" id="IPR005770">
    <property type="entry name" value="PhnD"/>
</dbReference>
<organism evidence="4 5">
    <name type="scientific">Comamonas jiangduensis</name>
    <dbReference type="NCBI Taxonomy" id="1194168"/>
    <lineage>
        <taxon>Bacteria</taxon>
        <taxon>Pseudomonadati</taxon>
        <taxon>Pseudomonadota</taxon>
        <taxon>Betaproteobacteria</taxon>
        <taxon>Burkholderiales</taxon>
        <taxon>Comamonadaceae</taxon>
        <taxon>Comamonas</taxon>
    </lineage>
</organism>
<evidence type="ECO:0000256" key="3">
    <source>
        <dbReference type="SAM" id="SignalP"/>
    </source>
</evidence>
<reference evidence="4 5" key="1">
    <citation type="submission" date="2024-08" db="EMBL/GenBank/DDBJ databases">
        <authorList>
            <person name="Feng Z."/>
            <person name="Ronholm J."/>
        </authorList>
    </citation>
    <scope>NUCLEOTIDE SEQUENCE [LARGE SCALE GENOMIC DNA]</scope>
    <source>
        <strain evidence="4 5">4-AB0-8</strain>
    </source>
</reference>
<protein>
    <submittedName>
        <fullName evidence="4">Phosphate/phosphite/phosphonate ABC transporter substrate-binding protein</fullName>
    </submittedName>
</protein>
<dbReference type="RefSeq" id="WP_370893743.1">
    <property type="nucleotide sequence ID" value="NZ_JBGJLR010000019.1"/>
</dbReference>
<dbReference type="Proteomes" id="UP001567350">
    <property type="component" value="Unassembled WGS sequence"/>
</dbReference>
<comment type="caution">
    <text evidence="4">The sequence shown here is derived from an EMBL/GenBank/DDBJ whole genome shotgun (WGS) entry which is preliminary data.</text>
</comment>
<dbReference type="PANTHER" id="PTHR35841">
    <property type="entry name" value="PHOSPHONATES-BINDING PERIPLASMIC PROTEIN"/>
    <property type="match status" value="1"/>
</dbReference>
<feature type="chain" id="PRO_5047065826" evidence="3">
    <location>
        <begin position="23"/>
        <end position="287"/>
    </location>
</feature>
<keyword evidence="5" id="KW-1185">Reference proteome</keyword>